<dbReference type="OrthoDB" id="8119704at2759"/>
<dbReference type="Pfam" id="PF00561">
    <property type="entry name" value="Abhydrolase_1"/>
    <property type="match status" value="2"/>
</dbReference>
<dbReference type="PANTHER" id="PTHR46118:SF4">
    <property type="entry name" value="PROTEIN ABHD11"/>
    <property type="match status" value="1"/>
</dbReference>
<dbReference type="SUPFAM" id="SSF53474">
    <property type="entry name" value="alpha/beta-Hydrolases"/>
    <property type="match status" value="1"/>
</dbReference>
<dbReference type="HOGENOM" id="CLU_020336_53_0_1"/>
<dbReference type="InterPro" id="IPR029058">
    <property type="entry name" value="AB_hydrolase_fold"/>
</dbReference>
<organism evidence="4">
    <name type="scientific">Trichophyton rubrum CBS 288.86</name>
    <dbReference type="NCBI Taxonomy" id="1215330"/>
    <lineage>
        <taxon>Eukaryota</taxon>
        <taxon>Fungi</taxon>
        <taxon>Dikarya</taxon>
        <taxon>Ascomycota</taxon>
        <taxon>Pezizomycotina</taxon>
        <taxon>Eurotiomycetes</taxon>
        <taxon>Eurotiomycetidae</taxon>
        <taxon>Onygenales</taxon>
        <taxon>Arthrodermataceae</taxon>
        <taxon>Trichophyton</taxon>
    </lineage>
</organism>
<feature type="domain" description="AB hydrolase-1" evidence="3">
    <location>
        <begin position="243"/>
        <end position="295"/>
    </location>
</feature>
<comment type="similarity">
    <text evidence="1">Belongs to the AB hydrolase superfamily.</text>
</comment>
<gene>
    <name evidence="4" type="ORF">H103_01793</name>
</gene>
<dbReference type="Gene3D" id="3.40.50.1820">
    <property type="entry name" value="alpha/beta hydrolase"/>
    <property type="match status" value="1"/>
</dbReference>
<dbReference type="EMBL" id="KK207747">
    <property type="protein sequence ID" value="EZF55630.1"/>
    <property type="molecule type" value="Genomic_DNA"/>
</dbReference>
<sequence>MCCVLTHRPFAARESITMYQLGRLFVRHHSTASAASRVPLAYTLHKPRGSTYYAGRPPIVFMHGLFGSRKNNRSMSKVLAADLGAPVYAVDLRNHGDSFHHPKHDYTELALDVEYFIHQHSLRDPILIGHSMGAKTALTLALRSPSLVSSVIAIDNGPIRLPLTDDFPRYIRGMRHIQSQATPVSSLSEADALLSQFEPDPAIRLFLLTNLTRKSGKDRLHFRVPLDILSSSLDALGDFPYTDPRRNRFEKPVLIVRATRSHYLPDHSKELMQKFFPNLKMVDFDCGHWVITEKPHEFRQSRFLVFSMVPPRA</sequence>
<evidence type="ECO:0000256" key="2">
    <source>
        <dbReference type="ARBA" id="ARBA00022801"/>
    </source>
</evidence>
<dbReference type="PANTHER" id="PTHR46118">
    <property type="entry name" value="PROTEIN ABHD11"/>
    <property type="match status" value="1"/>
</dbReference>
<reference evidence="4" key="1">
    <citation type="submission" date="2014-02" db="EMBL/GenBank/DDBJ databases">
        <title>The Genome Sequence of Trichophyton rubrum (morphotype fischeri) CBS 288.86.</title>
        <authorList>
            <consortium name="The Broad Institute Genomics Platform"/>
            <person name="Cuomo C.A."/>
            <person name="White T.C."/>
            <person name="Graser Y."/>
            <person name="Martinez-Rossi N."/>
            <person name="Heitman J."/>
            <person name="Young S.K."/>
            <person name="Zeng Q."/>
            <person name="Gargeya S."/>
            <person name="Abouelleil A."/>
            <person name="Alvarado L."/>
            <person name="Chapman S.B."/>
            <person name="Gainer-Dewar J."/>
            <person name="Goldberg J."/>
            <person name="Griggs A."/>
            <person name="Gujja S."/>
            <person name="Hansen M."/>
            <person name="Howarth C."/>
            <person name="Imamovic A."/>
            <person name="Larimer J."/>
            <person name="Martinez D."/>
            <person name="Murphy C."/>
            <person name="Pearson M.D."/>
            <person name="Persinoti G."/>
            <person name="Poon T."/>
            <person name="Priest M."/>
            <person name="Roberts A.D."/>
            <person name="Saif S."/>
            <person name="Shea T.D."/>
            <person name="Sykes S.N."/>
            <person name="Wortman J."/>
            <person name="Nusbaum C."/>
            <person name="Birren B."/>
        </authorList>
    </citation>
    <scope>NUCLEOTIDE SEQUENCE [LARGE SCALE GENOMIC DNA]</scope>
    <source>
        <strain evidence="4">CBS 288.86</strain>
    </source>
</reference>
<dbReference type="GO" id="GO:0052689">
    <property type="term" value="F:carboxylic ester hydrolase activity"/>
    <property type="evidence" value="ECO:0007669"/>
    <property type="project" value="TreeGrafter"/>
</dbReference>
<keyword evidence="2" id="KW-0378">Hydrolase</keyword>
<proteinExistence type="inferred from homology"/>
<dbReference type="AlphaFoldDB" id="A0A022WB74"/>
<dbReference type="Proteomes" id="UP000023758">
    <property type="component" value="Unassembled WGS sequence"/>
</dbReference>
<evidence type="ECO:0000256" key="1">
    <source>
        <dbReference type="ARBA" id="ARBA00008645"/>
    </source>
</evidence>
<dbReference type="ESTHER" id="triru-a0a022wb74">
    <property type="family name" value="ABHD11-Acetyl_transferase"/>
</dbReference>
<accession>A0A022WB74</accession>
<protein>
    <recommendedName>
        <fullName evidence="3">AB hydrolase-1 domain-containing protein</fullName>
    </recommendedName>
</protein>
<dbReference type="InterPro" id="IPR000073">
    <property type="entry name" value="AB_hydrolase_1"/>
</dbReference>
<evidence type="ECO:0000313" key="4">
    <source>
        <dbReference type="EMBL" id="EZF55630.1"/>
    </source>
</evidence>
<dbReference type="GO" id="GO:0005739">
    <property type="term" value="C:mitochondrion"/>
    <property type="evidence" value="ECO:0007669"/>
    <property type="project" value="TreeGrafter"/>
</dbReference>
<evidence type="ECO:0000259" key="3">
    <source>
        <dbReference type="Pfam" id="PF00561"/>
    </source>
</evidence>
<name>A0A022WB74_TRIRU</name>
<feature type="domain" description="AB hydrolase-1" evidence="3">
    <location>
        <begin position="57"/>
        <end position="161"/>
    </location>
</feature>